<evidence type="ECO:0000256" key="10">
    <source>
        <dbReference type="ARBA" id="ARBA00031323"/>
    </source>
</evidence>
<evidence type="ECO:0000313" key="12">
    <source>
        <dbReference type="EMBL" id="TCP62569.1"/>
    </source>
</evidence>
<organism evidence="12 13">
    <name type="scientific">Baia soyae</name>
    <dbReference type="NCBI Taxonomy" id="1544746"/>
    <lineage>
        <taxon>Bacteria</taxon>
        <taxon>Bacillati</taxon>
        <taxon>Bacillota</taxon>
        <taxon>Bacilli</taxon>
        <taxon>Bacillales</taxon>
        <taxon>Thermoactinomycetaceae</taxon>
        <taxon>Baia</taxon>
    </lineage>
</organism>
<dbReference type="AlphaFoldDB" id="A0A4R2RJ84"/>
<evidence type="ECO:0000256" key="5">
    <source>
        <dbReference type="ARBA" id="ARBA00022490"/>
    </source>
</evidence>
<dbReference type="InterPro" id="IPR029063">
    <property type="entry name" value="SAM-dependent_MTases_sf"/>
</dbReference>
<dbReference type="Proteomes" id="UP000294746">
    <property type="component" value="Unassembled WGS sequence"/>
</dbReference>
<dbReference type="Pfam" id="PF01135">
    <property type="entry name" value="PCMT"/>
    <property type="match status" value="1"/>
</dbReference>
<evidence type="ECO:0000256" key="6">
    <source>
        <dbReference type="ARBA" id="ARBA00022603"/>
    </source>
</evidence>
<name>A0A4R2RJ84_9BACL</name>
<gene>
    <name evidence="12" type="ORF">EDD57_1535</name>
</gene>
<dbReference type="GO" id="GO:0032259">
    <property type="term" value="P:methylation"/>
    <property type="evidence" value="ECO:0007669"/>
    <property type="project" value="UniProtKB-KW"/>
</dbReference>
<evidence type="ECO:0000256" key="11">
    <source>
        <dbReference type="ARBA" id="ARBA00031350"/>
    </source>
</evidence>
<keyword evidence="13" id="KW-1185">Reference proteome</keyword>
<protein>
    <recommendedName>
        <fullName evidence="4">Protein-L-isoaspartate O-methyltransferase</fullName>
        <ecNumber evidence="3">2.1.1.77</ecNumber>
    </recommendedName>
    <alternativeName>
        <fullName evidence="11">L-isoaspartyl protein carboxyl methyltransferase</fullName>
    </alternativeName>
    <alternativeName>
        <fullName evidence="9">Protein L-isoaspartyl methyltransferase</fullName>
    </alternativeName>
    <alternativeName>
        <fullName evidence="10">Protein-beta-aspartate methyltransferase</fullName>
    </alternativeName>
</protein>
<evidence type="ECO:0000256" key="3">
    <source>
        <dbReference type="ARBA" id="ARBA00011890"/>
    </source>
</evidence>
<evidence type="ECO:0000313" key="13">
    <source>
        <dbReference type="Proteomes" id="UP000294746"/>
    </source>
</evidence>
<comment type="subcellular location">
    <subcellularLocation>
        <location evidence="1">Cytoplasm</location>
    </subcellularLocation>
</comment>
<dbReference type="PANTHER" id="PTHR11579">
    <property type="entry name" value="PROTEIN-L-ISOASPARTATE O-METHYLTRANSFERASE"/>
    <property type="match status" value="1"/>
</dbReference>
<accession>A0A4R2RJ84</accession>
<evidence type="ECO:0000256" key="8">
    <source>
        <dbReference type="ARBA" id="ARBA00022691"/>
    </source>
</evidence>
<evidence type="ECO:0000256" key="9">
    <source>
        <dbReference type="ARBA" id="ARBA00030757"/>
    </source>
</evidence>
<dbReference type="CDD" id="cd02440">
    <property type="entry name" value="AdoMet_MTases"/>
    <property type="match status" value="1"/>
</dbReference>
<dbReference type="InterPro" id="IPR000682">
    <property type="entry name" value="PCMT"/>
</dbReference>
<proteinExistence type="inferred from homology"/>
<dbReference type="EMBL" id="SLXV01000053">
    <property type="protein sequence ID" value="TCP62569.1"/>
    <property type="molecule type" value="Genomic_DNA"/>
</dbReference>
<sequence length="320" mass="36178">MEVGQVMERVDEDFYVKQDGKVIQQSTARFAIQRDLELLAVEEGSKVLELGTGSGYTAALLLELIGESGKLVSLDIEPNLTERARGMFAGRNAEFHVQDGRLGWAEGAPYDRIVAWATPDKMPKAWVEQLAEGGILVSSFLMADMADSMVTTQFRKEQGVLVGKQIERGSYISMRENPADYDLLGPALEADFVEKGSNREFFWFSTDDPTLDPKEQFLSMKKAEYREQILLETEYEDFRVYFLWKHEKGRFTGSTGERSGFGMVSDGLAFVDRHGKAYSTSEPALLHFKKFVEQWLVEGKIGWKDMKPVLQGARAILERK</sequence>
<comment type="caution">
    <text evidence="12">The sequence shown here is derived from an EMBL/GenBank/DDBJ whole genome shotgun (WGS) entry which is preliminary data.</text>
</comment>
<keyword evidence="7 12" id="KW-0808">Transferase</keyword>
<dbReference type="Gene3D" id="3.40.50.150">
    <property type="entry name" value="Vaccinia Virus protein VP39"/>
    <property type="match status" value="1"/>
</dbReference>
<evidence type="ECO:0000256" key="2">
    <source>
        <dbReference type="ARBA" id="ARBA00005369"/>
    </source>
</evidence>
<keyword evidence="6 12" id="KW-0489">Methyltransferase</keyword>
<keyword evidence="8" id="KW-0949">S-adenosyl-L-methionine</keyword>
<comment type="similarity">
    <text evidence="2">Belongs to the methyltransferase superfamily. L-isoaspartyl/D-aspartyl protein methyltransferase family.</text>
</comment>
<dbReference type="GO" id="GO:0004719">
    <property type="term" value="F:protein-L-isoaspartate (D-aspartate) O-methyltransferase activity"/>
    <property type="evidence" value="ECO:0007669"/>
    <property type="project" value="UniProtKB-EC"/>
</dbReference>
<evidence type="ECO:0000256" key="4">
    <source>
        <dbReference type="ARBA" id="ARBA00013346"/>
    </source>
</evidence>
<evidence type="ECO:0000256" key="1">
    <source>
        <dbReference type="ARBA" id="ARBA00004496"/>
    </source>
</evidence>
<dbReference type="GO" id="GO:0005737">
    <property type="term" value="C:cytoplasm"/>
    <property type="evidence" value="ECO:0007669"/>
    <property type="project" value="UniProtKB-SubCell"/>
</dbReference>
<evidence type="ECO:0000256" key="7">
    <source>
        <dbReference type="ARBA" id="ARBA00022679"/>
    </source>
</evidence>
<reference evidence="12 13" key="1">
    <citation type="submission" date="2019-03" db="EMBL/GenBank/DDBJ databases">
        <title>Genomic Encyclopedia of Type Strains, Phase IV (KMG-IV): sequencing the most valuable type-strain genomes for metagenomic binning, comparative biology and taxonomic classification.</title>
        <authorList>
            <person name="Goeker M."/>
        </authorList>
    </citation>
    <scope>NUCLEOTIDE SEQUENCE [LARGE SCALE GENOMIC DNA]</scope>
    <source>
        <strain evidence="12 13">DSM 46831</strain>
    </source>
</reference>
<dbReference type="SUPFAM" id="SSF53335">
    <property type="entry name" value="S-adenosyl-L-methionine-dependent methyltransferases"/>
    <property type="match status" value="1"/>
</dbReference>
<dbReference type="PANTHER" id="PTHR11579:SF0">
    <property type="entry name" value="PROTEIN-L-ISOASPARTATE(D-ASPARTATE) O-METHYLTRANSFERASE"/>
    <property type="match status" value="1"/>
</dbReference>
<dbReference type="EC" id="2.1.1.77" evidence="3"/>
<keyword evidence="5" id="KW-0963">Cytoplasm</keyword>
<dbReference type="RefSeq" id="WP_165873825.1">
    <property type="nucleotide sequence ID" value="NZ_SLXV01000053.1"/>
</dbReference>